<dbReference type="AlphaFoldDB" id="A0AAV9VRU7"/>
<feature type="compositionally biased region" description="Basic and acidic residues" evidence="1">
    <location>
        <begin position="120"/>
        <end position="138"/>
    </location>
</feature>
<reference evidence="2 3" key="1">
    <citation type="submission" date="2023-08" db="EMBL/GenBank/DDBJ databases">
        <authorList>
            <person name="Palmer J.M."/>
        </authorList>
    </citation>
    <scope>NUCLEOTIDE SEQUENCE [LARGE SCALE GENOMIC DNA]</scope>
    <source>
        <strain evidence="2 3">TWF481</strain>
    </source>
</reference>
<organism evidence="2 3">
    <name type="scientific">Arthrobotrys musiformis</name>
    <dbReference type="NCBI Taxonomy" id="47236"/>
    <lineage>
        <taxon>Eukaryota</taxon>
        <taxon>Fungi</taxon>
        <taxon>Dikarya</taxon>
        <taxon>Ascomycota</taxon>
        <taxon>Pezizomycotina</taxon>
        <taxon>Orbiliomycetes</taxon>
        <taxon>Orbiliales</taxon>
        <taxon>Orbiliaceae</taxon>
        <taxon>Arthrobotrys</taxon>
    </lineage>
</organism>
<protein>
    <submittedName>
        <fullName evidence="2">Uncharacterized protein</fullName>
    </submittedName>
</protein>
<gene>
    <name evidence="2" type="ORF">TWF481_002923</name>
</gene>
<keyword evidence="3" id="KW-1185">Reference proteome</keyword>
<feature type="compositionally biased region" description="Basic residues" evidence="1">
    <location>
        <begin position="261"/>
        <end position="270"/>
    </location>
</feature>
<evidence type="ECO:0000256" key="1">
    <source>
        <dbReference type="SAM" id="MobiDB-lite"/>
    </source>
</evidence>
<feature type="compositionally biased region" description="Acidic residues" evidence="1">
    <location>
        <begin position="107"/>
        <end position="119"/>
    </location>
</feature>
<name>A0AAV9VRU7_9PEZI</name>
<evidence type="ECO:0000313" key="3">
    <source>
        <dbReference type="Proteomes" id="UP001370758"/>
    </source>
</evidence>
<feature type="compositionally biased region" description="Acidic residues" evidence="1">
    <location>
        <begin position="177"/>
        <end position="191"/>
    </location>
</feature>
<feature type="region of interest" description="Disordered" evidence="1">
    <location>
        <begin position="99"/>
        <end position="270"/>
    </location>
</feature>
<feature type="compositionally biased region" description="Acidic residues" evidence="1">
    <location>
        <begin position="201"/>
        <end position="212"/>
    </location>
</feature>
<feature type="compositionally biased region" description="Acidic residues" evidence="1">
    <location>
        <begin position="150"/>
        <end position="167"/>
    </location>
</feature>
<proteinExistence type="predicted"/>
<sequence length="270" mass="29781">MSSSTDGPEEYWGLGTGIASVFNRGNFTEDDIQDFADLINRKKAISLKLALEKRANISLIRHTAHPDPTLTGAIPCWVLPALADQDSYGWSKDRELQIQGTEKDILDGEFEGGEGEGEDENRGGHEGDGGVDKNDKSEGNLGNKGSVSEENNEDEEDEDEEDEEDENGGNGKSKDDGESEGDEGESEEEDKEGDKGGDGEDAKEDEDGDEGENERNKVNKGNMFNKWGEVPIERPAPRRYRGPCRWHGPSYSRLHSGNSRTQKRRASLEF</sequence>
<dbReference type="Proteomes" id="UP001370758">
    <property type="component" value="Unassembled WGS sequence"/>
</dbReference>
<evidence type="ECO:0000313" key="2">
    <source>
        <dbReference type="EMBL" id="KAK6495878.1"/>
    </source>
</evidence>
<accession>A0AAV9VRU7</accession>
<dbReference type="EMBL" id="JAVHJL010000012">
    <property type="protein sequence ID" value="KAK6495878.1"/>
    <property type="molecule type" value="Genomic_DNA"/>
</dbReference>
<comment type="caution">
    <text evidence="2">The sequence shown here is derived from an EMBL/GenBank/DDBJ whole genome shotgun (WGS) entry which is preliminary data.</text>
</comment>